<dbReference type="eggNOG" id="KOG0433">
    <property type="taxonomic scope" value="Eukaryota"/>
</dbReference>
<dbReference type="Gene3D" id="1.10.730.20">
    <property type="match status" value="1"/>
</dbReference>
<dbReference type="InterPro" id="IPR009008">
    <property type="entry name" value="Val/Leu/Ile-tRNA-synth_edit"/>
</dbReference>
<dbReference type="Proteomes" id="UP000001996">
    <property type="component" value="Unassembled WGS sequence"/>
</dbReference>
<dbReference type="VEuPathDB" id="FungiDB:LELG_00277"/>
<organism evidence="12 13">
    <name type="scientific">Lodderomyces elongisporus (strain ATCC 11503 / CBS 2605 / JCM 1781 / NBRC 1676 / NRRL YB-4239)</name>
    <name type="common">Yeast</name>
    <name type="synonym">Saccharomyces elongisporus</name>
    <dbReference type="NCBI Taxonomy" id="379508"/>
    <lineage>
        <taxon>Eukaryota</taxon>
        <taxon>Fungi</taxon>
        <taxon>Dikarya</taxon>
        <taxon>Ascomycota</taxon>
        <taxon>Saccharomycotina</taxon>
        <taxon>Pichiomycetes</taxon>
        <taxon>Debaryomycetaceae</taxon>
        <taxon>Candida/Lodderomyces clade</taxon>
        <taxon>Lodderomyces</taxon>
    </lineage>
</organism>
<dbReference type="OrthoDB" id="10264412at2759"/>
<dbReference type="FunCoup" id="A5DSE1">
    <property type="interactions" value="715"/>
</dbReference>
<keyword evidence="7 9" id="KW-0030">Aminoacyl-tRNA synthetase</keyword>
<name>A5DSE1_LODEL</name>
<dbReference type="KEGG" id="lel:PVL30_000272"/>
<dbReference type="NCBIfam" id="TIGR00392">
    <property type="entry name" value="ileS"/>
    <property type="match status" value="1"/>
</dbReference>
<dbReference type="PANTHER" id="PTHR42765:SF1">
    <property type="entry name" value="ISOLEUCINE--TRNA LIGASE, MITOCHONDRIAL"/>
    <property type="match status" value="1"/>
</dbReference>
<comment type="similarity">
    <text evidence="1 9">Belongs to the class-I aminoacyl-tRNA synthetase family.</text>
</comment>
<proteinExistence type="inferred from homology"/>
<dbReference type="OMA" id="HCWRCKT"/>
<sequence length="993" mass="113799">MPGQVYTKAVRRFSKAPRCLEGKPGYSKTLNLPKTAFGPKIPRDKVRDQLIKATSEDLYKWQESRDSNSTNGEFILHDGPPYANGDLHMGHALNKICKDIINRFQLIYNGKKIKYQPGWDCHGLPIEMKVENQLSNAQFKDPVETRRACKEWAQAQIENQKSQFRQLAIMTDFDKPYITMQHKYEINQLRVFIKLAELGLLSQQLKPVWWGCETQTALAEAELEYNDNHKSVAIYVKFPIVSEGLKKYIPKKHQEQGKNLHFLIWTSTPWTIPANKAICANKDVMYTLITSDKEVLVVAENLADTVIELAPDSNFQKTNVQIPGSELVGEQYINPANEDNVKRPVLHGDHVVVTTGTGLVHTAPAHGRDDYLVAKHNNISLEESIVNNQGRYVEGKNSGLPPGFAKLASHKVNEVKTNMQCVEIMKLHNMIYHMNKSFKHSYPYDWRSLTPVVQRATPQWFVNVEKIKPEALKALENVEFSPAGGYSRLKAFVENRSEWCISRQRCWGVPLPIVYNIQTNEPVLDLEVLEYTVGKIAEFGTDEWFVKENDIGRWLPDKLDGTKYYKGQDTMDVWFDSGTSWSTLRNDIKECNDVDAPLADIYLEGSDQHRGWFQSSLLNKIIYSGVVRKGVDVFDAKAPFKTVITHGFITDGKGQKMSKSKGNIFSPKEAIEGCKKPLTPYLGTDGLRLWVASSNYKQDVSFNPEILNRVSDMGKKYRLTFKYILGNLYGFKEEQEKEGLASNYDLSLLDRYVLHTLYTLQQTCFDNYSEYNFSRVVSSINAHVNSVLSALYFDVSKDCLYTDASDSPRRKAIQFVLNETLKCYILALAPIQPLLVQEVWSQHTGQEDASPFKQQQGYFKVLQKYENHELAEQFNTFFNLRDLVNKEIEMLKENKFFKNKLELELQFYIDDKSSSMHGFLKQVETYLEDLFLVSKVSLLNEPIDGDMVPIEIKGEKILLNITLSDQHKCPRCWKFIADEEETLCKKCDSVVNT</sequence>
<evidence type="ECO:0000259" key="10">
    <source>
        <dbReference type="Pfam" id="PF00133"/>
    </source>
</evidence>
<dbReference type="AlphaFoldDB" id="A5DSE1"/>
<dbReference type="GO" id="GO:0004822">
    <property type="term" value="F:isoleucine-tRNA ligase activity"/>
    <property type="evidence" value="ECO:0007669"/>
    <property type="project" value="UniProtKB-EC"/>
</dbReference>
<evidence type="ECO:0000256" key="5">
    <source>
        <dbReference type="ARBA" id="ARBA00022840"/>
    </source>
</evidence>
<dbReference type="GO" id="GO:0032543">
    <property type="term" value="P:mitochondrial translation"/>
    <property type="evidence" value="ECO:0007669"/>
    <property type="project" value="EnsemblFungi"/>
</dbReference>
<dbReference type="InParanoid" id="A5DSE1"/>
<dbReference type="SUPFAM" id="SSF47323">
    <property type="entry name" value="Anticodon-binding domain of a subclass of class I aminoacyl-tRNA synthetases"/>
    <property type="match status" value="1"/>
</dbReference>
<dbReference type="InterPro" id="IPR002301">
    <property type="entry name" value="Ile-tRNA-ligase"/>
</dbReference>
<evidence type="ECO:0000256" key="1">
    <source>
        <dbReference type="ARBA" id="ARBA00005594"/>
    </source>
</evidence>
<dbReference type="Pfam" id="PF08264">
    <property type="entry name" value="Anticodon_1"/>
    <property type="match status" value="1"/>
</dbReference>
<dbReference type="EMBL" id="CH981524">
    <property type="protein sequence ID" value="EDK42099.1"/>
    <property type="molecule type" value="Genomic_DNA"/>
</dbReference>
<reference evidence="12 13" key="1">
    <citation type="journal article" date="2009" name="Nature">
        <title>Evolution of pathogenicity and sexual reproduction in eight Candida genomes.</title>
        <authorList>
            <person name="Butler G."/>
            <person name="Rasmussen M.D."/>
            <person name="Lin M.F."/>
            <person name="Santos M.A."/>
            <person name="Sakthikumar S."/>
            <person name="Munro C.A."/>
            <person name="Rheinbay E."/>
            <person name="Grabherr M."/>
            <person name="Forche A."/>
            <person name="Reedy J.L."/>
            <person name="Agrafioti I."/>
            <person name="Arnaud M.B."/>
            <person name="Bates S."/>
            <person name="Brown A.J."/>
            <person name="Brunke S."/>
            <person name="Costanzo M.C."/>
            <person name="Fitzpatrick D.A."/>
            <person name="de Groot P.W."/>
            <person name="Harris D."/>
            <person name="Hoyer L.L."/>
            <person name="Hube B."/>
            <person name="Klis F.M."/>
            <person name="Kodira C."/>
            <person name="Lennard N."/>
            <person name="Logue M.E."/>
            <person name="Martin R."/>
            <person name="Neiman A.M."/>
            <person name="Nikolaou E."/>
            <person name="Quail M.A."/>
            <person name="Quinn J."/>
            <person name="Santos M.C."/>
            <person name="Schmitzberger F.F."/>
            <person name="Sherlock G."/>
            <person name="Shah P."/>
            <person name="Silverstein K.A."/>
            <person name="Skrzypek M.S."/>
            <person name="Soll D."/>
            <person name="Staggs R."/>
            <person name="Stansfield I."/>
            <person name="Stumpf M.P."/>
            <person name="Sudbery P.E."/>
            <person name="Srikantha T."/>
            <person name="Zeng Q."/>
            <person name="Berman J."/>
            <person name="Berriman M."/>
            <person name="Heitman J."/>
            <person name="Gow N.A."/>
            <person name="Lorenz M.C."/>
            <person name="Birren B.W."/>
            <person name="Kellis M."/>
            <person name="Cuomo C.A."/>
        </authorList>
    </citation>
    <scope>NUCLEOTIDE SEQUENCE [LARGE SCALE GENOMIC DNA]</scope>
    <source>
        <strain evidence="13">ATCC 11503 / BCRC 21390 / CBS 2605 / JCM 1781 / NBRC 1676 / NRRL YB-4239</strain>
    </source>
</reference>
<dbReference type="InterPro" id="IPR009080">
    <property type="entry name" value="tRNAsynth_Ia_anticodon-bd"/>
</dbReference>
<gene>
    <name evidence="12" type="ORF">LELG_00277</name>
</gene>
<dbReference type="Gene3D" id="3.40.50.620">
    <property type="entry name" value="HUPs"/>
    <property type="match status" value="2"/>
</dbReference>
<dbReference type="InterPro" id="IPR033708">
    <property type="entry name" value="Anticodon_Ile_BEm"/>
</dbReference>
<feature type="domain" description="Aminoacyl-tRNA synthetase class Ia" evidence="10">
    <location>
        <begin position="57"/>
        <end position="702"/>
    </location>
</feature>
<dbReference type="Pfam" id="PF00133">
    <property type="entry name" value="tRNA-synt_1"/>
    <property type="match status" value="1"/>
</dbReference>
<dbReference type="GO" id="GO:0006428">
    <property type="term" value="P:isoleucyl-tRNA aminoacylation"/>
    <property type="evidence" value="ECO:0007669"/>
    <property type="project" value="InterPro"/>
</dbReference>
<dbReference type="GO" id="GO:0000049">
    <property type="term" value="F:tRNA binding"/>
    <property type="evidence" value="ECO:0007669"/>
    <property type="project" value="InterPro"/>
</dbReference>
<protein>
    <recommendedName>
        <fullName evidence="2">isoleucine--tRNA ligase</fullName>
        <ecNumber evidence="2">6.1.1.5</ecNumber>
    </recommendedName>
    <alternativeName>
        <fullName evidence="8">Isoleucyl-tRNA synthetase</fullName>
    </alternativeName>
</protein>
<evidence type="ECO:0000256" key="9">
    <source>
        <dbReference type="RuleBase" id="RU363035"/>
    </source>
</evidence>
<dbReference type="InterPro" id="IPR002300">
    <property type="entry name" value="aa-tRNA-synth_Ia"/>
</dbReference>
<keyword evidence="3 9" id="KW-0436">Ligase</keyword>
<evidence type="ECO:0000256" key="6">
    <source>
        <dbReference type="ARBA" id="ARBA00022917"/>
    </source>
</evidence>
<dbReference type="STRING" id="379508.A5DSE1"/>
<dbReference type="GO" id="GO:0005739">
    <property type="term" value="C:mitochondrion"/>
    <property type="evidence" value="ECO:0007669"/>
    <property type="project" value="EnsemblFungi"/>
</dbReference>
<accession>A5DSE1</accession>
<dbReference type="EC" id="6.1.1.5" evidence="2"/>
<evidence type="ECO:0000259" key="11">
    <source>
        <dbReference type="Pfam" id="PF08264"/>
    </source>
</evidence>
<dbReference type="SUPFAM" id="SSF50677">
    <property type="entry name" value="ValRS/IleRS/LeuRS editing domain"/>
    <property type="match status" value="1"/>
</dbReference>
<keyword evidence="13" id="KW-1185">Reference proteome</keyword>
<dbReference type="InterPro" id="IPR013155">
    <property type="entry name" value="M/V/L/I-tRNA-synth_anticd-bd"/>
</dbReference>
<evidence type="ECO:0000313" key="13">
    <source>
        <dbReference type="Proteomes" id="UP000001996"/>
    </source>
</evidence>
<evidence type="ECO:0000256" key="4">
    <source>
        <dbReference type="ARBA" id="ARBA00022741"/>
    </source>
</evidence>
<evidence type="ECO:0000256" key="2">
    <source>
        <dbReference type="ARBA" id="ARBA00013165"/>
    </source>
</evidence>
<dbReference type="GO" id="GO:0002161">
    <property type="term" value="F:aminoacyl-tRNA deacylase activity"/>
    <property type="evidence" value="ECO:0007669"/>
    <property type="project" value="InterPro"/>
</dbReference>
<dbReference type="HOGENOM" id="CLU_001493_7_2_1"/>
<evidence type="ECO:0000313" key="12">
    <source>
        <dbReference type="EMBL" id="EDK42099.1"/>
    </source>
</evidence>
<dbReference type="SUPFAM" id="SSF52374">
    <property type="entry name" value="Nucleotidylyl transferase"/>
    <property type="match status" value="1"/>
</dbReference>
<dbReference type="PRINTS" id="PR00984">
    <property type="entry name" value="TRNASYNTHILE"/>
</dbReference>
<dbReference type="GeneID" id="5234780"/>
<evidence type="ECO:0000256" key="8">
    <source>
        <dbReference type="ARBA" id="ARBA00032665"/>
    </source>
</evidence>
<evidence type="ECO:0000256" key="3">
    <source>
        <dbReference type="ARBA" id="ARBA00022598"/>
    </source>
</evidence>
<keyword evidence="6 9" id="KW-0648">Protein biosynthesis</keyword>
<dbReference type="InterPro" id="IPR014729">
    <property type="entry name" value="Rossmann-like_a/b/a_fold"/>
</dbReference>
<dbReference type="InterPro" id="IPR001412">
    <property type="entry name" value="aa-tRNA-synth_I_CS"/>
</dbReference>
<dbReference type="PANTHER" id="PTHR42765">
    <property type="entry name" value="SOLEUCYL-TRNA SYNTHETASE"/>
    <property type="match status" value="1"/>
</dbReference>
<dbReference type="InterPro" id="IPR023585">
    <property type="entry name" value="Ile-tRNA-ligase_type1"/>
</dbReference>
<dbReference type="GO" id="GO:0005524">
    <property type="term" value="F:ATP binding"/>
    <property type="evidence" value="ECO:0007669"/>
    <property type="project" value="UniProtKB-KW"/>
</dbReference>
<dbReference type="Gene3D" id="3.90.740.10">
    <property type="entry name" value="Valyl/Leucyl/Isoleucyl-tRNA synthetase, editing domain"/>
    <property type="match status" value="1"/>
</dbReference>
<dbReference type="InterPro" id="IPR050081">
    <property type="entry name" value="Ile-tRNA_ligase"/>
</dbReference>
<dbReference type="CDD" id="cd07960">
    <property type="entry name" value="Anticodon_Ia_Ile_BEm"/>
    <property type="match status" value="1"/>
</dbReference>
<dbReference type="PROSITE" id="PS00178">
    <property type="entry name" value="AA_TRNA_LIGASE_I"/>
    <property type="match status" value="1"/>
</dbReference>
<keyword evidence="4 9" id="KW-0547">Nucleotide-binding</keyword>
<dbReference type="HAMAP" id="MF_02002">
    <property type="entry name" value="Ile_tRNA_synth_type1"/>
    <property type="match status" value="1"/>
</dbReference>
<keyword evidence="5 9" id="KW-0067">ATP-binding</keyword>
<feature type="domain" description="Methionyl/Valyl/Leucyl/Isoleucyl-tRNA synthetase anticodon-binding" evidence="11">
    <location>
        <begin position="750"/>
        <end position="905"/>
    </location>
</feature>
<evidence type="ECO:0000256" key="7">
    <source>
        <dbReference type="ARBA" id="ARBA00023146"/>
    </source>
</evidence>